<protein>
    <submittedName>
        <fullName evidence="1">Uncharacterized protein</fullName>
    </submittedName>
</protein>
<comment type="caution">
    <text evidence="1">The sequence shown here is derived from an EMBL/GenBank/DDBJ whole genome shotgun (WGS) entry which is preliminary data.</text>
</comment>
<dbReference type="EMBL" id="JAGVWD010000013">
    <property type="protein sequence ID" value="MBS3057178.1"/>
    <property type="molecule type" value="Genomic_DNA"/>
</dbReference>
<dbReference type="Proteomes" id="UP000677687">
    <property type="component" value="Unassembled WGS sequence"/>
</dbReference>
<name>A0A8T4KPZ9_9ARCH</name>
<reference evidence="1" key="1">
    <citation type="submission" date="2021-03" db="EMBL/GenBank/DDBJ databases">
        <authorList>
            <person name="Jaffe A."/>
        </authorList>
    </citation>
    <scope>NUCLEOTIDE SEQUENCE</scope>
    <source>
        <strain evidence="1">RIFCSPHIGHO2_01_FULL_AR10_44_11</strain>
    </source>
</reference>
<proteinExistence type="predicted"/>
<evidence type="ECO:0000313" key="2">
    <source>
        <dbReference type="Proteomes" id="UP000677687"/>
    </source>
</evidence>
<dbReference type="AlphaFoldDB" id="A0A8T4KPZ9"/>
<sequence length="47" mass="5494">MDYIENKRLGAINKKIKNKLMSNVLFMIKPLEHCARMYKKQKVPDGG</sequence>
<organism evidence="1 2">
    <name type="scientific">Candidatus Iainarchaeum sp</name>
    <dbReference type="NCBI Taxonomy" id="3101447"/>
    <lineage>
        <taxon>Archaea</taxon>
        <taxon>Candidatus Iainarchaeota</taxon>
        <taxon>Candidatus Iainarchaeia</taxon>
        <taxon>Candidatus Iainarchaeales</taxon>
        <taxon>Candidatus Iainarchaeaceae</taxon>
        <taxon>Candidatus Iainarchaeum</taxon>
    </lineage>
</organism>
<gene>
    <name evidence="1" type="ORF">J4415_00960</name>
</gene>
<accession>A0A8T4KPZ9</accession>
<reference evidence="1" key="2">
    <citation type="submission" date="2021-05" db="EMBL/GenBank/DDBJ databases">
        <title>Protein family content uncovers lineage relationships and bacterial pathway maintenance mechanisms in DPANN archaea.</title>
        <authorList>
            <person name="Castelle C.J."/>
            <person name="Meheust R."/>
            <person name="Jaffe A.L."/>
            <person name="Seitz K."/>
            <person name="Gong X."/>
            <person name="Baker B.J."/>
            <person name="Banfield J.F."/>
        </authorList>
    </citation>
    <scope>NUCLEOTIDE SEQUENCE</scope>
    <source>
        <strain evidence="1">RIFCSPHIGHO2_01_FULL_AR10_44_11</strain>
    </source>
</reference>
<evidence type="ECO:0000313" key="1">
    <source>
        <dbReference type="EMBL" id="MBS3057178.1"/>
    </source>
</evidence>